<dbReference type="EMBL" id="CP117811">
    <property type="protein sequence ID" value="WDE95665.1"/>
    <property type="molecule type" value="Genomic_DNA"/>
</dbReference>
<evidence type="ECO:0000256" key="3">
    <source>
        <dbReference type="ARBA" id="ARBA00023125"/>
    </source>
</evidence>
<dbReference type="InterPro" id="IPR036388">
    <property type="entry name" value="WH-like_DNA-bd_sf"/>
</dbReference>
<gene>
    <name evidence="5" type="ORF">PQO03_08030</name>
</gene>
<evidence type="ECO:0000256" key="4">
    <source>
        <dbReference type="ARBA" id="ARBA00023163"/>
    </source>
</evidence>
<protein>
    <submittedName>
        <fullName evidence="5">BlaI/MecI/CopY family transcriptional regulator</fullName>
    </submittedName>
</protein>
<dbReference type="RefSeq" id="WP_274149378.1">
    <property type="nucleotide sequence ID" value="NZ_CP117811.1"/>
</dbReference>
<reference evidence="5 6" key="1">
    <citation type="submission" date="2023-02" db="EMBL/GenBank/DDBJ databases">
        <title>Genome sequence of Lentisphaera profundi SAORIC-696.</title>
        <authorList>
            <person name="Kim e."/>
            <person name="Cho J.-C."/>
            <person name="Choi A."/>
            <person name="Kang I."/>
        </authorList>
    </citation>
    <scope>NUCLEOTIDE SEQUENCE [LARGE SCALE GENOMIC DNA]</scope>
    <source>
        <strain evidence="5 6">SAORIC-696</strain>
    </source>
</reference>
<dbReference type="InterPro" id="IPR036390">
    <property type="entry name" value="WH_DNA-bd_sf"/>
</dbReference>
<name>A0ABY7VQZ7_9BACT</name>
<proteinExistence type="inferred from homology"/>
<evidence type="ECO:0000256" key="2">
    <source>
        <dbReference type="ARBA" id="ARBA00023015"/>
    </source>
</evidence>
<keyword evidence="3" id="KW-0238">DNA-binding</keyword>
<evidence type="ECO:0000256" key="1">
    <source>
        <dbReference type="ARBA" id="ARBA00011046"/>
    </source>
</evidence>
<dbReference type="InterPro" id="IPR005650">
    <property type="entry name" value="BlaI_family"/>
</dbReference>
<dbReference type="Gene3D" id="1.10.4040.10">
    <property type="entry name" value="Penicillinase repressor domain"/>
    <property type="match status" value="1"/>
</dbReference>
<dbReference type="Gene3D" id="1.10.10.10">
    <property type="entry name" value="Winged helix-like DNA-binding domain superfamily/Winged helix DNA-binding domain"/>
    <property type="match status" value="1"/>
</dbReference>
<evidence type="ECO:0000313" key="5">
    <source>
        <dbReference type="EMBL" id="WDE95665.1"/>
    </source>
</evidence>
<dbReference type="PIRSF" id="PIRSF019455">
    <property type="entry name" value="CopR_AtkY"/>
    <property type="match status" value="1"/>
</dbReference>
<dbReference type="SUPFAM" id="SSF46785">
    <property type="entry name" value="Winged helix' DNA-binding domain"/>
    <property type="match status" value="1"/>
</dbReference>
<dbReference type="Proteomes" id="UP001214250">
    <property type="component" value="Chromosome 1"/>
</dbReference>
<dbReference type="Pfam" id="PF03965">
    <property type="entry name" value="Penicillinase_R"/>
    <property type="match status" value="1"/>
</dbReference>
<keyword evidence="2" id="KW-0805">Transcription regulation</keyword>
<keyword evidence="4" id="KW-0804">Transcription</keyword>
<organism evidence="5 6">
    <name type="scientific">Lentisphaera profundi</name>
    <dbReference type="NCBI Taxonomy" id="1658616"/>
    <lineage>
        <taxon>Bacteria</taxon>
        <taxon>Pseudomonadati</taxon>
        <taxon>Lentisphaerota</taxon>
        <taxon>Lentisphaeria</taxon>
        <taxon>Lentisphaerales</taxon>
        <taxon>Lentisphaeraceae</taxon>
        <taxon>Lentisphaera</taxon>
    </lineage>
</organism>
<accession>A0ABY7VQZ7</accession>
<evidence type="ECO:0000313" key="6">
    <source>
        <dbReference type="Proteomes" id="UP001214250"/>
    </source>
</evidence>
<sequence length="121" mass="13889">MNISDAEFEVMRVIWASKEPLASKMIISELTERTDWKPKTMQTLISRLVKKQALDFTQEGRTYTYFAKVSEEQCLAEVSEGFLEQFFGGSLMPMLSHFAGSKKISKEEADLLRKLLDENQS</sequence>
<comment type="similarity">
    <text evidence="1">Belongs to the BlaI transcriptional regulatory family.</text>
</comment>
<keyword evidence="6" id="KW-1185">Reference proteome</keyword>